<reference evidence="4 5" key="1">
    <citation type="journal article" date="2013" name="Genome Announc.">
        <title>Whole-Genome Shotgun Assembly and Analysis of the Genome of Streptomyces mobaraensis DSM 40847, a Strain for Industrial Production of Microbial Transglutaminase.</title>
        <authorList>
            <person name="Yang H."/>
            <person name="He T."/>
            <person name="Wu W."/>
            <person name="Zhu W."/>
            <person name="Lu B."/>
            <person name="Sun W."/>
        </authorList>
    </citation>
    <scope>NUCLEOTIDE SEQUENCE [LARGE SCALE GENOMIC DNA]</scope>
    <source>
        <strain evidence="4 5">DSM 40847</strain>
    </source>
</reference>
<dbReference type="CDD" id="cd10917">
    <property type="entry name" value="CE4_NodB_like_6s_7s"/>
    <property type="match status" value="1"/>
</dbReference>
<dbReference type="InterPro" id="IPR050248">
    <property type="entry name" value="Polysacc_deacetylase_ArnD"/>
</dbReference>
<dbReference type="GO" id="GO:0016020">
    <property type="term" value="C:membrane"/>
    <property type="evidence" value="ECO:0007669"/>
    <property type="project" value="TreeGrafter"/>
</dbReference>
<dbReference type="SUPFAM" id="SSF88713">
    <property type="entry name" value="Glycoside hydrolase/deacetylase"/>
    <property type="match status" value="1"/>
</dbReference>
<dbReference type="STRING" id="1223523.H340_29659"/>
<sequence length="255" mass="26689">MLRVVSGAVVSGAVGVGVLGRGRVARGDGRVFDGRDLTVVPTREREVALTFDCGGGDQGVDEVLGVLGAWGVAATFFMTGRFASVHGDAARRIARAYPVGNHSMTHPAFPGLTREQRVEEVRSAAAAVERAVGRPPVRLFRFPFGEVNRECVADVNAEGYTCVRWTVDTLGWKGAGGGITTERVVGRVLDALVPGAIVLMHVGRTSSADPSTVDAAALPELIQAISDRGYGFLSLDGLLGGRVGGPAPVANSRRR</sequence>
<dbReference type="GO" id="GO:0005975">
    <property type="term" value="P:carbohydrate metabolic process"/>
    <property type="evidence" value="ECO:0007669"/>
    <property type="project" value="InterPro"/>
</dbReference>
<evidence type="ECO:0000313" key="4">
    <source>
        <dbReference type="EMBL" id="EME96811.1"/>
    </source>
</evidence>
<dbReference type="AlphaFoldDB" id="M3BYR6"/>
<keyword evidence="1" id="KW-0479">Metal-binding</keyword>
<evidence type="ECO:0000259" key="3">
    <source>
        <dbReference type="PROSITE" id="PS51677"/>
    </source>
</evidence>
<dbReference type="PROSITE" id="PS51677">
    <property type="entry name" value="NODB"/>
    <property type="match status" value="1"/>
</dbReference>
<dbReference type="GO" id="GO:0016810">
    <property type="term" value="F:hydrolase activity, acting on carbon-nitrogen (but not peptide) bonds"/>
    <property type="evidence" value="ECO:0007669"/>
    <property type="project" value="InterPro"/>
</dbReference>
<evidence type="ECO:0000256" key="1">
    <source>
        <dbReference type="ARBA" id="ARBA00022723"/>
    </source>
</evidence>
<feature type="domain" description="NodB homology" evidence="3">
    <location>
        <begin position="45"/>
        <end position="233"/>
    </location>
</feature>
<dbReference type="InterPro" id="IPR002509">
    <property type="entry name" value="NODB_dom"/>
</dbReference>
<comment type="caution">
    <text evidence="4">The sequence shown here is derived from an EMBL/GenBank/DDBJ whole genome shotgun (WGS) entry which is preliminary data.</text>
</comment>
<gene>
    <name evidence="4" type="ORF">H340_29659</name>
</gene>
<dbReference type="EMBL" id="AORZ01000169">
    <property type="protein sequence ID" value="EME96811.1"/>
    <property type="molecule type" value="Genomic_DNA"/>
</dbReference>
<dbReference type="Pfam" id="PF01522">
    <property type="entry name" value="Polysacc_deac_1"/>
    <property type="match status" value="1"/>
</dbReference>
<dbReference type="InterPro" id="IPR011330">
    <property type="entry name" value="Glyco_hydro/deAcase_b/a-brl"/>
</dbReference>
<dbReference type="PANTHER" id="PTHR10587:SF133">
    <property type="entry name" value="CHITIN DEACETYLASE 1-RELATED"/>
    <property type="match status" value="1"/>
</dbReference>
<dbReference type="PATRIC" id="fig|1223523.3.peg.6021"/>
<dbReference type="GO" id="GO:0046872">
    <property type="term" value="F:metal ion binding"/>
    <property type="evidence" value="ECO:0007669"/>
    <property type="project" value="UniProtKB-KW"/>
</dbReference>
<dbReference type="PANTHER" id="PTHR10587">
    <property type="entry name" value="GLYCOSYL TRANSFERASE-RELATED"/>
    <property type="match status" value="1"/>
</dbReference>
<accession>M3BYR6</accession>
<proteinExistence type="predicted"/>
<organism evidence="4 5">
    <name type="scientific">Streptomyces mobaraensis (strain ATCC 29032 / DSM 40847 / JCM 4168 / NBRC 13819 / NCIMB 11159 / IPCR 16-22)</name>
    <dbReference type="NCBI Taxonomy" id="1223523"/>
    <lineage>
        <taxon>Bacteria</taxon>
        <taxon>Bacillati</taxon>
        <taxon>Actinomycetota</taxon>
        <taxon>Actinomycetes</taxon>
        <taxon>Kitasatosporales</taxon>
        <taxon>Streptomycetaceae</taxon>
        <taxon>Streptomyces</taxon>
    </lineage>
</organism>
<evidence type="ECO:0000313" key="5">
    <source>
        <dbReference type="Proteomes" id="UP000011740"/>
    </source>
</evidence>
<dbReference type="Proteomes" id="UP000011740">
    <property type="component" value="Unassembled WGS sequence"/>
</dbReference>
<protein>
    <submittedName>
        <fullName evidence="4">Polysaccharide deacetylase</fullName>
    </submittedName>
</protein>
<name>M3BYR6_STRM1</name>
<dbReference type="Gene3D" id="3.20.20.370">
    <property type="entry name" value="Glycoside hydrolase/deacetylase"/>
    <property type="match status" value="1"/>
</dbReference>
<evidence type="ECO:0000256" key="2">
    <source>
        <dbReference type="ARBA" id="ARBA00022801"/>
    </source>
</evidence>
<dbReference type="eggNOG" id="COG0726">
    <property type="taxonomic scope" value="Bacteria"/>
</dbReference>
<keyword evidence="2" id="KW-0378">Hydrolase</keyword>